<dbReference type="GeneID" id="37198614"/>
<feature type="domain" description="ChrR-like cupin" evidence="1">
    <location>
        <begin position="33"/>
        <end position="128"/>
    </location>
</feature>
<organism evidence="2 3">
    <name type="scientific">Aspergillus homomorphus (strain CBS 101889)</name>
    <dbReference type="NCBI Taxonomy" id="1450537"/>
    <lineage>
        <taxon>Eukaryota</taxon>
        <taxon>Fungi</taxon>
        <taxon>Dikarya</taxon>
        <taxon>Ascomycota</taxon>
        <taxon>Pezizomycotina</taxon>
        <taxon>Eurotiomycetes</taxon>
        <taxon>Eurotiomycetidae</taxon>
        <taxon>Eurotiales</taxon>
        <taxon>Aspergillaceae</taxon>
        <taxon>Aspergillus</taxon>
        <taxon>Aspergillus subgen. Circumdati</taxon>
    </lineage>
</organism>
<name>A0A395HHF8_ASPHC</name>
<sequence length="168" mass="18994">MADHVSVPSVKDDPETQFVALHTAPDVYINAKNDTCWLPWVGTIELKPYRFEARSGQFVVGLRSPVDACLGKHRHRGPVTAVTVAGSWRYKEYQWIAHPGDYVVENPGTIHTLYISGGSEVVFTINGSIEFFDDNDQLKQTMDIFSFAKLYYDHCEKVGIQPNPGLWY</sequence>
<evidence type="ECO:0000313" key="2">
    <source>
        <dbReference type="EMBL" id="RAL06929.1"/>
    </source>
</evidence>
<accession>A0A395HHF8</accession>
<dbReference type="AlphaFoldDB" id="A0A395HHF8"/>
<dbReference type="InterPro" id="IPR011051">
    <property type="entry name" value="RmlC_Cupin_sf"/>
</dbReference>
<reference evidence="2 3" key="1">
    <citation type="submission" date="2018-02" db="EMBL/GenBank/DDBJ databases">
        <title>The genomes of Aspergillus section Nigri reveals drivers in fungal speciation.</title>
        <authorList>
            <consortium name="DOE Joint Genome Institute"/>
            <person name="Vesth T.C."/>
            <person name="Nybo J."/>
            <person name="Theobald S."/>
            <person name="Brandl J."/>
            <person name="Frisvad J.C."/>
            <person name="Nielsen K.F."/>
            <person name="Lyhne E.K."/>
            <person name="Kogle M.E."/>
            <person name="Kuo A."/>
            <person name="Riley R."/>
            <person name="Clum A."/>
            <person name="Nolan M."/>
            <person name="Lipzen A."/>
            <person name="Salamov A."/>
            <person name="Henrissat B."/>
            <person name="Wiebenga A."/>
            <person name="De vries R.P."/>
            <person name="Grigoriev I.V."/>
            <person name="Mortensen U.H."/>
            <person name="Andersen M.R."/>
            <person name="Baker S.E."/>
        </authorList>
    </citation>
    <scope>NUCLEOTIDE SEQUENCE [LARGE SCALE GENOMIC DNA]</scope>
    <source>
        <strain evidence="2 3">CBS 101889</strain>
    </source>
</reference>
<gene>
    <name evidence="2" type="ORF">BO97DRAFT_401059</name>
</gene>
<dbReference type="SUPFAM" id="SSF51182">
    <property type="entry name" value="RmlC-like cupins"/>
    <property type="match status" value="1"/>
</dbReference>
<evidence type="ECO:0000313" key="3">
    <source>
        <dbReference type="Proteomes" id="UP000248961"/>
    </source>
</evidence>
<evidence type="ECO:0000259" key="1">
    <source>
        <dbReference type="Pfam" id="PF12973"/>
    </source>
</evidence>
<dbReference type="OrthoDB" id="4525710at2759"/>
<dbReference type="Pfam" id="PF12973">
    <property type="entry name" value="Cupin_7"/>
    <property type="match status" value="1"/>
</dbReference>
<dbReference type="Proteomes" id="UP000248961">
    <property type="component" value="Unassembled WGS sequence"/>
</dbReference>
<keyword evidence="3" id="KW-1185">Reference proteome</keyword>
<proteinExistence type="predicted"/>
<dbReference type="VEuPathDB" id="FungiDB:BO97DRAFT_401059"/>
<dbReference type="InterPro" id="IPR025979">
    <property type="entry name" value="ChrR-like_cupin_dom"/>
</dbReference>
<dbReference type="Gene3D" id="2.60.120.10">
    <property type="entry name" value="Jelly Rolls"/>
    <property type="match status" value="1"/>
</dbReference>
<dbReference type="InterPro" id="IPR014710">
    <property type="entry name" value="RmlC-like_jellyroll"/>
</dbReference>
<dbReference type="EMBL" id="KZ824346">
    <property type="protein sequence ID" value="RAL06929.1"/>
    <property type="molecule type" value="Genomic_DNA"/>
</dbReference>
<dbReference type="RefSeq" id="XP_025546083.1">
    <property type="nucleotide sequence ID" value="XM_025694325.1"/>
</dbReference>
<protein>
    <recommendedName>
        <fullName evidence="1">ChrR-like cupin domain-containing protein</fullName>
    </recommendedName>
</protein>
<dbReference type="CDD" id="cd20302">
    <property type="entry name" value="cupin_DAD"/>
    <property type="match status" value="1"/>
</dbReference>